<organism evidence="1 2">
    <name type="scientific">Salipiger profundus</name>
    <dbReference type="NCBI Taxonomy" id="1229727"/>
    <lineage>
        <taxon>Bacteria</taxon>
        <taxon>Pseudomonadati</taxon>
        <taxon>Pseudomonadota</taxon>
        <taxon>Alphaproteobacteria</taxon>
        <taxon>Rhodobacterales</taxon>
        <taxon>Roseobacteraceae</taxon>
        <taxon>Salipiger</taxon>
    </lineage>
</organism>
<dbReference type="Proteomes" id="UP000186559">
    <property type="component" value="Chromosome"/>
</dbReference>
<dbReference type="AlphaFoldDB" id="A0A1U7D677"/>
<gene>
    <name evidence="1" type="ORF">Ga0080559_TMP2812</name>
</gene>
<dbReference type="KEGG" id="tpro:Ga0080559_TMP2812"/>
<reference evidence="1 2" key="1">
    <citation type="submission" date="2016-03" db="EMBL/GenBank/DDBJ databases">
        <title>Deep-sea bacteria in the southern Pacific.</title>
        <authorList>
            <person name="Tang K."/>
        </authorList>
    </citation>
    <scope>NUCLEOTIDE SEQUENCE [LARGE SCALE GENOMIC DNA]</scope>
    <source>
        <strain evidence="1 2">JLT2016</strain>
    </source>
</reference>
<protein>
    <submittedName>
        <fullName evidence="1">Uncharacterized protein</fullName>
    </submittedName>
</protein>
<accession>A0A1U7D677</accession>
<proteinExistence type="predicted"/>
<keyword evidence="2" id="KW-1185">Reference proteome</keyword>
<evidence type="ECO:0000313" key="2">
    <source>
        <dbReference type="Proteomes" id="UP000186559"/>
    </source>
</evidence>
<evidence type="ECO:0000313" key="1">
    <source>
        <dbReference type="EMBL" id="APX23608.1"/>
    </source>
</evidence>
<dbReference type="EMBL" id="CP014796">
    <property type="protein sequence ID" value="APX23608.1"/>
    <property type="molecule type" value="Genomic_DNA"/>
</dbReference>
<sequence>MRWRGWLKPDTSGLVRAVDGKDAPDWVSETDDVVGRCLCGITVAGTEEAFCLGGGKSHSAAFRV</sequence>
<name>A0A1U7D677_9RHOB</name>